<evidence type="ECO:0000256" key="5">
    <source>
        <dbReference type="ARBA" id="ARBA00023004"/>
    </source>
</evidence>
<dbReference type="Proteomes" id="UP000694865">
    <property type="component" value="Unplaced"/>
</dbReference>
<dbReference type="InterPro" id="IPR002401">
    <property type="entry name" value="Cyt_P450_E_grp-I"/>
</dbReference>
<keyword evidence="2 7" id="KW-0349">Heme</keyword>
<evidence type="ECO:0000256" key="3">
    <source>
        <dbReference type="ARBA" id="ARBA00022723"/>
    </source>
</evidence>
<keyword evidence="4 7" id="KW-0560">Oxidoreductase</keyword>
<accession>A0ABM0LTN1</accession>
<name>A0ABM0LTN1_SACKO</name>
<dbReference type="RefSeq" id="XP_006811122.1">
    <property type="nucleotide sequence ID" value="XM_006811059.1"/>
</dbReference>
<keyword evidence="3 7" id="KW-0479">Metal-binding</keyword>
<protein>
    <submittedName>
        <fullName evidence="9">Cytochrome P450 2U1-like</fullName>
    </submittedName>
</protein>
<dbReference type="InterPro" id="IPR001128">
    <property type="entry name" value="Cyt_P450"/>
</dbReference>
<dbReference type="PRINTS" id="PR00385">
    <property type="entry name" value="P450"/>
</dbReference>
<gene>
    <name evidence="9" type="primary">LOC102804900</name>
</gene>
<dbReference type="InterPro" id="IPR036396">
    <property type="entry name" value="Cyt_P450_sf"/>
</dbReference>
<dbReference type="Gene3D" id="1.10.630.10">
    <property type="entry name" value="Cytochrome P450"/>
    <property type="match status" value="1"/>
</dbReference>
<dbReference type="PROSITE" id="PS00086">
    <property type="entry name" value="CYTOCHROME_P450"/>
    <property type="match status" value="1"/>
</dbReference>
<dbReference type="GeneID" id="102804900"/>
<keyword evidence="6 7" id="KW-0503">Monooxygenase</keyword>
<dbReference type="PANTHER" id="PTHR24289:SF20">
    <property type="entry name" value="STEROID 17-ALPHA-HYDROXYLASE_17,20 LYASE"/>
    <property type="match status" value="1"/>
</dbReference>
<organism evidence="8 9">
    <name type="scientific">Saccoglossus kowalevskii</name>
    <name type="common">Acorn worm</name>
    <dbReference type="NCBI Taxonomy" id="10224"/>
    <lineage>
        <taxon>Eukaryota</taxon>
        <taxon>Metazoa</taxon>
        <taxon>Hemichordata</taxon>
        <taxon>Enteropneusta</taxon>
        <taxon>Harrimaniidae</taxon>
        <taxon>Saccoglossus</taxon>
    </lineage>
</organism>
<comment type="similarity">
    <text evidence="1 7">Belongs to the cytochrome P450 family.</text>
</comment>
<dbReference type="InterPro" id="IPR017972">
    <property type="entry name" value="Cyt_P450_CS"/>
</dbReference>
<evidence type="ECO:0000256" key="2">
    <source>
        <dbReference type="ARBA" id="ARBA00022617"/>
    </source>
</evidence>
<evidence type="ECO:0000313" key="8">
    <source>
        <dbReference type="Proteomes" id="UP000694865"/>
    </source>
</evidence>
<dbReference type="Pfam" id="PF00067">
    <property type="entry name" value="p450"/>
    <property type="match status" value="1"/>
</dbReference>
<reference evidence="9" key="1">
    <citation type="submission" date="2025-08" db="UniProtKB">
        <authorList>
            <consortium name="RefSeq"/>
        </authorList>
    </citation>
    <scope>IDENTIFICATION</scope>
    <source>
        <tissue evidence="9">Testes</tissue>
    </source>
</reference>
<evidence type="ECO:0000313" key="9">
    <source>
        <dbReference type="RefSeq" id="XP_006811122.1"/>
    </source>
</evidence>
<sequence length="393" mass="45218">MAEESQNIIFGNFTDKWKLQRKIGHQAIRNYASGENLESLIRCDAFPSFQRAIAKYNGKPFIPKTLLYLLVGNIIASMCFGKKYEYDDPELLKIMVLMNNLFESFGNGLAADFVPLFRYIPTPGHIAMKKYMKEWLNIIQHQIDEHKGKLGNGNTKVKSLIDDLLSIQRKAELAGEDQAKQLTDVNLRQTLSDIFAAGMETTINTLDWSIAYLTYYPDIQSKVQREIDDVIGDSRLPLLADRGKLPYCEAVMRELMRIRTVIPFALPHTTTVDTFVGGYAVPKDTWIWCNLWNVHMDGKYWEEPEDFCPERFLHADGEMLSKRDSFMPFSAGRRVCMGEALAKNELFLLFTSVFQQYTFTLPIGHRKPCLKPHFITQVIKCCPYKVIAVNRRK</sequence>
<evidence type="ECO:0000256" key="4">
    <source>
        <dbReference type="ARBA" id="ARBA00023002"/>
    </source>
</evidence>
<evidence type="ECO:0000256" key="1">
    <source>
        <dbReference type="ARBA" id="ARBA00010617"/>
    </source>
</evidence>
<keyword evidence="8" id="KW-1185">Reference proteome</keyword>
<evidence type="ECO:0000256" key="7">
    <source>
        <dbReference type="RuleBase" id="RU000461"/>
    </source>
</evidence>
<keyword evidence="5 7" id="KW-0408">Iron</keyword>
<dbReference type="PRINTS" id="PR00463">
    <property type="entry name" value="EP450I"/>
</dbReference>
<evidence type="ECO:0000256" key="6">
    <source>
        <dbReference type="ARBA" id="ARBA00023033"/>
    </source>
</evidence>
<dbReference type="PANTHER" id="PTHR24289">
    <property type="entry name" value="STEROID 17-ALPHA-HYDROXYLASE/17,20 LYASE"/>
    <property type="match status" value="1"/>
</dbReference>
<proteinExistence type="inferred from homology"/>
<dbReference type="SUPFAM" id="SSF48264">
    <property type="entry name" value="Cytochrome P450"/>
    <property type="match status" value="1"/>
</dbReference>